<evidence type="ECO:0000256" key="2">
    <source>
        <dbReference type="ARBA" id="ARBA00007637"/>
    </source>
</evidence>
<accession>A0A158F2F9</accession>
<dbReference type="OrthoDB" id="5295702at2"/>
<feature type="domain" description="NAD-dependent epimerase/dehydratase" evidence="3">
    <location>
        <begin position="3"/>
        <end position="229"/>
    </location>
</feature>
<dbReference type="EMBL" id="FCOK02000002">
    <property type="protein sequence ID" value="SAL14028.1"/>
    <property type="molecule type" value="Genomic_DNA"/>
</dbReference>
<dbReference type="RefSeq" id="WP_062081859.1">
    <property type="nucleotide sequence ID" value="NZ_FCOK02000002.1"/>
</dbReference>
<reference evidence="4 5" key="1">
    <citation type="submission" date="2016-01" db="EMBL/GenBank/DDBJ databases">
        <authorList>
            <person name="Oliw E.H."/>
        </authorList>
    </citation>
    <scope>NUCLEOTIDE SEQUENCE [LARGE SCALE GENOMIC DNA]</scope>
    <source>
        <strain evidence="4">LMG 27134</strain>
    </source>
</reference>
<comment type="similarity">
    <text evidence="2">Belongs to the NAD(P)-dependent epimerase/dehydratase family.</text>
</comment>
<dbReference type="Gene3D" id="3.90.25.10">
    <property type="entry name" value="UDP-galactose 4-epimerase, domain 1"/>
    <property type="match status" value="1"/>
</dbReference>
<dbReference type="Gene3D" id="3.40.50.720">
    <property type="entry name" value="NAD(P)-binding Rossmann-like Domain"/>
    <property type="match status" value="1"/>
</dbReference>
<organism evidence="4 5">
    <name type="scientific">Caballeronia udeis</name>
    <dbReference type="NCBI Taxonomy" id="1232866"/>
    <lineage>
        <taxon>Bacteria</taxon>
        <taxon>Pseudomonadati</taxon>
        <taxon>Pseudomonadota</taxon>
        <taxon>Betaproteobacteria</taxon>
        <taxon>Burkholderiales</taxon>
        <taxon>Burkholderiaceae</taxon>
        <taxon>Caballeronia</taxon>
    </lineage>
</organism>
<gene>
    <name evidence="4" type="ORF">AWB69_00568</name>
</gene>
<name>A0A158F2F9_9BURK</name>
<evidence type="ECO:0000313" key="5">
    <source>
        <dbReference type="Proteomes" id="UP000054683"/>
    </source>
</evidence>
<dbReference type="PANTHER" id="PTHR43000">
    <property type="entry name" value="DTDP-D-GLUCOSE 4,6-DEHYDRATASE-RELATED"/>
    <property type="match status" value="1"/>
</dbReference>
<evidence type="ECO:0000259" key="3">
    <source>
        <dbReference type="Pfam" id="PF01370"/>
    </source>
</evidence>
<dbReference type="InterPro" id="IPR036291">
    <property type="entry name" value="NAD(P)-bd_dom_sf"/>
</dbReference>
<proteinExistence type="inferred from homology"/>
<dbReference type="Proteomes" id="UP000054683">
    <property type="component" value="Unassembled WGS sequence"/>
</dbReference>
<dbReference type="Pfam" id="PF01370">
    <property type="entry name" value="Epimerase"/>
    <property type="match status" value="1"/>
</dbReference>
<dbReference type="AlphaFoldDB" id="A0A158F2F9"/>
<evidence type="ECO:0000256" key="1">
    <source>
        <dbReference type="ARBA" id="ARBA00005125"/>
    </source>
</evidence>
<sequence>MKALVTGARGAVGSFFMRWLAQKPDWDVVGAVRHNTGLPGLVECDFSDPVAIRSAILSVQPTHVFHMAASFSGSLDENIAVNAMGARHILDAIQSSGLGSRIVLCGSAAEYGIVAEAENPITEDRVLRPVSNYGISKALQTQIGGLYVHEFGANVVIARIFNLLMPGLNERLFPGRVEQQIIKLKRGEIQKISIGNLDASRDYVSGQTAAELIMDIAEFGTKGHIYHVASGKPVQMRQLLDSMLKENELDWSVVQEQAAGASRPGYDVPVIFADVSKTHSLSRTR</sequence>
<dbReference type="SUPFAM" id="SSF51735">
    <property type="entry name" value="NAD(P)-binding Rossmann-fold domains"/>
    <property type="match status" value="1"/>
</dbReference>
<protein>
    <submittedName>
        <fullName evidence="4">GDP sugar epimerase/dehydratase</fullName>
    </submittedName>
</protein>
<comment type="pathway">
    <text evidence="1">Bacterial outer membrane biogenesis; LPS O-antigen biosynthesis.</text>
</comment>
<dbReference type="InterPro" id="IPR001509">
    <property type="entry name" value="Epimerase_deHydtase"/>
</dbReference>
<evidence type="ECO:0000313" key="4">
    <source>
        <dbReference type="EMBL" id="SAL14028.1"/>
    </source>
</evidence>